<dbReference type="PANTHER" id="PTHR19328:SF75">
    <property type="entry name" value="ALDOSE SUGAR DEHYDROGENASE YLII"/>
    <property type="match status" value="1"/>
</dbReference>
<name>A0A934VMM8_9BACT</name>
<dbReference type="RefSeq" id="WP_200391690.1">
    <property type="nucleotide sequence ID" value="NZ_JAENIO010000020.1"/>
</dbReference>
<evidence type="ECO:0000259" key="2">
    <source>
        <dbReference type="Pfam" id="PF07995"/>
    </source>
</evidence>
<dbReference type="InterPro" id="IPR011042">
    <property type="entry name" value="6-blade_b-propeller_TolB-like"/>
</dbReference>
<dbReference type="InterPro" id="IPR012938">
    <property type="entry name" value="Glc/Sorbosone_DH"/>
</dbReference>
<dbReference type="PANTHER" id="PTHR19328">
    <property type="entry name" value="HEDGEHOG-INTERACTING PROTEIN"/>
    <property type="match status" value="1"/>
</dbReference>
<dbReference type="InterPro" id="IPR011041">
    <property type="entry name" value="Quinoprot_gluc/sorb_DH_b-prop"/>
</dbReference>
<keyword evidence="4" id="KW-1185">Reference proteome</keyword>
<protein>
    <submittedName>
        <fullName evidence="3">PQQ-dependent sugar dehydrogenase</fullName>
    </submittedName>
</protein>
<dbReference type="Pfam" id="PF13385">
    <property type="entry name" value="Laminin_G_3"/>
    <property type="match status" value="3"/>
</dbReference>
<feature type="domain" description="Glucose/Sorbosone dehydrogenase" evidence="2">
    <location>
        <begin position="1153"/>
        <end position="1312"/>
    </location>
</feature>
<gene>
    <name evidence="3" type="ORF">JIN78_09310</name>
</gene>
<accession>A0A934VMM8</accession>
<evidence type="ECO:0000313" key="3">
    <source>
        <dbReference type="EMBL" id="MBK1834256.1"/>
    </source>
</evidence>
<proteinExistence type="predicted"/>
<evidence type="ECO:0000313" key="4">
    <source>
        <dbReference type="Proteomes" id="UP000604083"/>
    </source>
</evidence>
<feature type="chain" id="PRO_5037818701" evidence="1">
    <location>
        <begin position="20"/>
        <end position="1793"/>
    </location>
</feature>
<feature type="signal peptide" evidence="1">
    <location>
        <begin position="1"/>
        <end position="19"/>
    </location>
</feature>
<dbReference type="Gene3D" id="2.120.10.30">
    <property type="entry name" value="TolB, C-terminal domain"/>
    <property type="match status" value="1"/>
</dbReference>
<reference evidence="3" key="1">
    <citation type="submission" date="2021-01" db="EMBL/GenBank/DDBJ databases">
        <title>Modified the classification status of verrucomicrobia.</title>
        <authorList>
            <person name="Feng X."/>
        </authorList>
    </citation>
    <scope>NUCLEOTIDE SEQUENCE</scope>
    <source>
        <strain evidence="3">KCTC 12986</strain>
    </source>
</reference>
<dbReference type="Pfam" id="PF07995">
    <property type="entry name" value="GSDH"/>
    <property type="match status" value="2"/>
</dbReference>
<dbReference type="Proteomes" id="UP000604083">
    <property type="component" value="Unassembled WGS sequence"/>
</dbReference>
<dbReference type="Gene3D" id="2.60.120.200">
    <property type="match status" value="3"/>
</dbReference>
<dbReference type="InterPro" id="IPR013320">
    <property type="entry name" value="ConA-like_dom_sf"/>
</dbReference>
<dbReference type="SUPFAM" id="SSF50952">
    <property type="entry name" value="Soluble quinoprotein glucose dehydrogenase"/>
    <property type="match status" value="1"/>
</dbReference>
<sequence>MKTQFFLRLSLALAATLLGAPLSPGELLHRWSFNEAPGEVPSGTLFLDSIAQEEAVLRGEFQQRAVLTGAALHLPGTSNGNHSLGFMSPYLDLPNGLISAHPNLTVEVWAAPLGVENFDRIFDFGRCRSQDTSGPEAAEGEIVDINGQGSIPGATAGEDTLAMTFAVGNDEEEMRMLTVKEENFALPGAVQDVARVTALGQTYHYVMTFADGVGLFGATGGRVSWYRNSELLHQVDVDFRLEDFEDVNNWLGRSQWTNDFNAEANYHEFRIWNEVLSAEKIGENFAAGPDSLTAVDLPEADHLWTFNQQANSELPSGEVFVDEIGGQWTATLRGQGGALNGREVVLPGTTTGNEPERSLSAYLDLSNGILSASANVTFEAWVRPLSSRTWQRLFDFGRTVQTSGAGALPGEILDGPVAPGFTGAYDNLSLTLNNGDDFNAQQLEGEFADNGPVFTASQAETVAGEQYHMVLVVEDQVGEFGANGCRVSYYRDGILQNSDDFNFRVVDLADVNNWIGRSMYTGDSNSHLALDELRIYRQSLTAGEVFASYVSGPDPDSGPPEPPVPAPVPVRKWDFNTAPGSAPPGQTFLDSGVGEEATLRGQGGSLTGRELVLPGNGNGYQTAEEISAYLDLPNGLISRYDDLSVEIWLTPREGGSNWQRVFDFGNCTTTHGEGTLTGEVIDDEFVPEGYQASDNLFLSLNVQNTLGVQRLGAKLNGGAETGRNTDLSSLTEVGTEYHYVMTVEAGAGGESGCLVKWYREGELQGSIEVPFRLRDLDDVNNWIGRSNWGADNNSAMSINELRIYDRAISHREVRSSFSNGPDFIFPVPEAVADGSPLHLGQRVVLPVLANDQGGPLAETLTIAGAPSVGTAEVLPGGKILYRHAGEELGPVSFTYAISGIGGELVEGEVVLQLTDQLRLNGPVTSTLPLEPPATELAVVDAFPGLFFNRPVSLASPPGDQRRLFVSEIGGGVKVIPDVTASSATAGVVLDLNEAIAGRDPNETIEGGANQELGLLGLAFHPEYEVNGYFFASYTVRKAGLGFFQRLSRFTVPLAEREQAIPQADVSSELILLEQFDEGANHQGGDLHFGSDGYLYLSLGDEENPFDFRLNSQRIDKDFFSGLIRIDVDKREGNLEPNPHPAVPTDEGLARYSVPADNPWVEATEFLDQSVDSSEVRTEFYAVGLRSPWRFSIDRETGEIWVGDVGQNLYEEINLIEKGGNYGWVFREGAHDVTEFNAGWPEKPANFNEIAIDPLYEYEHTAAAGDPLFEGNSVTGGVVYRGQRIPQLSGKYLFGDQVSGHLWALARDEGAVMVERIGGLSYISSFGHDPSNGDVLITYTPAGAANSESYGLKRLVAATPEGTFPETLSATGLFAEVAALAPQPGLLPYEPRLTFWSDHARKQRWFSLPAEEMTMTWRREEPWIFPSGQIWVKHFEMESVRGVPESARRIETRILVKNETGLYGVSYRWNEEESEASLVADGGESFPLSVEVEGILQELIWSVPSRGQCLTCHTAAGGLALSFNTRQLNREGQIHGSAGNVLALLAEAGYLGNELESVGDLPRHVGYEEAQATLEERVRSYLAVNCAYCHQPGGGASGWDGRSPLTLEETGLVRGLVAAPRHAADRLVVPGEVARSVVVSRMAEREGYTRMPPLASSVVDDQGVALLTAWIESELPERNLYADWAAGYALTGAREEDDDGDGLSNYEEYLWKSDPTEAASLHPLTLGEEGQLAFRRESFRRYQLWSSTSLAGDWELWRDWSGAEDYRADAVEEVVPTLGEGDVRRFFRLQVTEP</sequence>
<comment type="caution">
    <text evidence="3">The sequence shown here is derived from an EMBL/GenBank/DDBJ whole genome shotgun (WGS) entry which is preliminary data.</text>
</comment>
<evidence type="ECO:0000256" key="1">
    <source>
        <dbReference type="SAM" id="SignalP"/>
    </source>
</evidence>
<keyword evidence="1" id="KW-0732">Signal</keyword>
<dbReference type="SUPFAM" id="SSF49899">
    <property type="entry name" value="Concanavalin A-like lectins/glucanases"/>
    <property type="match status" value="3"/>
</dbReference>
<organism evidence="3 4">
    <name type="scientific">Roseibacillus ishigakijimensis</name>
    <dbReference type="NCBI Taxonomy" id="454146"/>
    <lineage>
        <taxon>Bacteria</taxon>
        <taxon>Pseudomonadati</taxon>
        <taxon>Verrucomicrobiota</taxon>
        <taxon>Verrucomicrobiia</taxon>
        <taxon>Verrucomicrobiales</taxon>
        <taxon>Verrucomicrobiaceae</taxon>
        <taxon>Roseibacillus</taxon>
    </lineage>
</organism>
<dbReference type="EMBL" id="JAENIO010000020">
    <property type="protein sequence ID" value="MBK1834256.1"/>
    <property type="molecule type" value="Genomic_DNA"/>
</dbReference>
<feature type="domain" description="Glucose/Sorbosone dehydrogenase" evidence="2">
    <location>
        <begin position="949"/>
        <end position="1117"/>
    </location>
</feature>